<evidence type="ECO:0000313" key="6">
    <source>
        <dbReference type="Proteomes" id="UP000595636"/>
    </source>
</evidence>
<dbReference type="EMBL" id="CP066831">
    <property type="protein sequence ID" value="QQM38394.1"/>
    <property type="molecule type" value="Genomic_DNA"/>
</dbReference>
<keyword evidence="2" id="KW-0238">DNA-binding</keyword>
<dbReference type="Gene3D" id="1.10.10.60">
    <property type="entry name" value="Homeodomain-like"/>
    <property type="match status" value="1"/>
</dbReference>
<reference evidence="5 6" key="1">
    <citation type="submission" date="2020-12" db="EMBL/GenBank/DDBJ databases">
        <title>A novel species.</title>
        <authorList>
            <person name="Li K."/>
        </authorList>
    </citation>
    <scope>NUCLEOTIDE SEQUENCE [LARGE SCALE GENOMIC DNA]</scope>
    <source>
        <strain evidence="5 6">ZYC-3</strain>
    </source>
</reference>
<dbReference type="PANTHER" id="PTHR46796">
    <property type="entry name" value="HTH-TYPE TRANSCRIPTIONAL ACTIVATOR RHAS-RELATED"/>
    <property type="match status" value="1"/>
</dbReference>
<dbReference type="Pfam" id="PF14525">
    <property type="entry name" value="AraC_binding_2"/>
    <property type="match status" value="1"/>
</dbReference>
<evidence type="ECO:0000256" key="3">
    <source>
        <dbReference type="ARBA" id="ARBA00023163"/>
    </source>
</evidence>
<keyword evidence="6" id="KW-1185">Reference proteome</keyword>
<accession>A0A7T7HZT1</accession>
<dbReference type="AlphaFoldDB" id="A0A7T7HZT1"/>
<gene>
    <name evidence="5" type="ORF">JEQ17_02150</name>
</gene>
<keyword evidence="3" id="KW-0804">Transcription</keyword>
<dbReference type="SUPFAM" id="SSF46689">
    <property type="entry name" value="Homeodomain-like"/>
    <property type="match status" value="1"/>
</dbReference>
<keyword evidence="1" id="KW-0805">Transcription regulation</keyword>
<dbReference type="InterPro" id="IPR018060">
    <property type="entry name" value="HTH_AraC"/>
</dbReference>
<dbReference type="Pfam" id="PF12833">
    <property type="entry name" value="HTH_18"/>
    <property type="match status" value="1"/>
</dbReference>
<dbReference type="Proteomes" id="UP000595636">
    <property type="component" value="Chromosome"/>
</dbReference>
<dbReference type="GO" id="GO:0043565">
    <property type="term" value="F:sequence-specific DNA binding"/>
    <property type="evidence" value="ECO:0007669"/>
    <property type="project" value="InterPro"/>
</dbReference>
<evidence type="ECO:0000259" key="4">
    <source>
        <dbReference type="PROSITE" id="PS01124"/>
    </source>
</evidence>
<dbReference type="InterPro" id="IPR050204">
    <property type="entry name" value="AraC_XylS_family_regulators"/>
</dbReference>
<protein>
    <submittedName>
        <fullName evidence="5">Helix-turn-helix domain-containing protein</fullName>
    </submittedName>
</protein>
<dbReference type="GO" id="GO:0003700">
    <property type="term" value="F:DNA-binding transcription factor activity"/>
    <property type="evidence" value="ECO:0007669"/>
    <property type="project" value="InterPro"/>
</dbReference>
<dbReference type="KEGG" id="slf:JEQ17_02150"/>
<proteinExistence type="predicted"/>
<dbReference type="InterPro" id="IPR035418">
    <property type="entry name" value="AraC-bd_2"/>
</dbReference>
<dbReference type="PROSITE" id="PS01124">
    <property type="entry name" value="HTH_ARAC_FAMILY_2"/>
    <property type="match status" value="1"/>
</dbReference>
<sequence length="315" mass="33905">MIGAVRIPRARRFATARIEPDRQVELWERHNAESLIALACRPPVARPFAAVEVNLQLERVHLARVRGTRHVVERSAELVEATPTEAIAVYMTITGEAVFEQDGHRRVLRPGQLLVCDADRPFLRGFGRGLEELAVKVPRSEFSALTGLATVPTPVVVDVGPGENPHGRALARLAARAVRQDRPVPADEQAVIELVSVLAASDHVGLPVAHRAAARTFIEEHFTDPALRAADIASGTGISERHLSRLFAAVGTSVPGHILSRRLDAAYSMLTSDAASGLRTSDVAARCGFTSAAYFSRTFHERFGTTAGGVRAGSA</sequence>
<dbReference type="InterPro" id="IPR009057">
    <property type="entry name" value="Homeodomain-like_sf"/>
</dbReference>
<name>A0A7T7HZT1_9ACTN</name>
<evidence type="ECO:0000313" key="5">
    <source>
        <dbReference type="EMBL" id="QQM38394.1"/>
    </source>
</evidence>
<organism evidence="5 6">
    <name type="scientific">Streptomyces liliifuscus</name>
    <dbReference type="NCBI Taxonomy" id="2797636"/>
    <lineage>
        <taxon>Bacteria</taxon>
        <taxon>Bacillati</taxon>
        <taxon>Actinomycetota</taxon>
        <taxon>Actinomycetes</taxon>
        <taxon>Kitasatosporales</taxon>
        <taxon>Streptomycetaceae</taxon>
        <taxon>Streptomyces</taxon>
    </lineage>
</organism>
<evidence type="ECO:0000256" key="1">
    <source>
        <dbReference type="ARBA" id="ARBA00023015"/>
    </source>
</evidence>
<feature type="domain" description="HTH araC/xylS-type" evidence="4">
    <location>
        <begin position="212"/>
        <end position="313"/>
    </location>
</feature>
<dbReference type="PANTHER" id="PTHR46796:SF6">
    <property type="entry name" value="ARAC SUBFAMILY"/>
    <property type="match status" value="1"/>
</dbReference>
<dbReference type="RefSeq" id="WP_200393563.1">
    <property type="nucleotide sequence ID" value="NZ_CP066831.1"/>
</dbReference>
<evidence type="ECO:0000256" key="2">
    <source>
        <dbReference type="ARBA" id="ARBA00023125"/>
    </source>
</evidence>
<dbReference type="SMART" id="SM00342">
    <property type="entry name" value="HTH_ARAC"/>
    <property type="match status" value="1"/>
</dbReference>